<evidence type="ECO:0000313" key="1">
    <source>
        <dbReference type="EMBL" id="JAD32472.1"/>
    </source>
</evidence>
<reference evidence="1" key="1">
    <citation type="submission" date="2014-09" db="EMBL/GenBank/DDBJ databases">
        <authorList>
            <person name="Magalhaes I.L.F."/>
            <person name="Oliveira U."/>
            <person name="Santos F.R."/>
            <person name="Vidigal T.H.D.A."/>
            <person name="Brescovit A.D."/>
            <person name="Santos A.J."/>
        </authorList>
    </citation>
    <scope>NUCLEOTIDE SEQUENCE</scope>
    <source>
        <tissue evidence="1">Shoot tissue taken approximately 20 cm above the soil surface</tissue>
    </source>
</reference>
<organism evidence="1">
    <name type="scientific">Arundo donax</name>
    <name type="common">Giant reed</name>
    <name type="synonym">Donax arundinaceus</name>
    <dbReference type="NCBI Taxonomy" id="35708"/>
    <lineage>
        <taxon>Eukaryota</taxon>
        <taxon>Viridiplantae</taxon>
        <taxon>Streptophyta</taxon>
        <taxon>Embryophyta</taxon>
        <taxon>Tracheophyta</taxon>
        <taxon>Spermatophyta</taxon>
        <taxon>Magnoliopsida</taxon>
        <taxon>Liliopsida</taxon>
        <taxon>Poales</taxon>
        <taxon>Poaceae</taxon>
        <taxon>PACMAD clade</taxon>
        <taxon>Arundinoideae</taxon>
        <taxon>Arundineae</taxon>
        <taxon>Arundo</taxon>
    </lineage>
</organism>
<reference evidence="1" key="2">
    <citation type="journal article" date="2015" name="Data Brief">
        <title>Shoot transcriptome of the giant reed, Arundo donax.</title>
        <authorList>
            <person name="Barrero R.A."/>
            <person name="Guerrero F.D."/>
            <person name="Moolhuijzen P."/>
            <person name="Goolsby J.A."/>
            <person name="Tidwell J."/>
            <person name="Bellgard S.E."/>
            <person name="Bellgard M.I."/>
        </authorList>
    </citation>
    <scope>NUCLEOTIDE SEQUENCE</scope>
    <source>
        <tissue evidence="1">Shoot tissue taken approximately 20 cm above the soil surface</tissue>
    </source>
</reference>
<proteinExistence type="predicted"/>
<dbReference type="AlphaFoldDB" id="A0A0A8ZC92"/>
<protein>
    <submittedName>
        <fullName evidence="1">Uncharacterized protein</fullName>
    </submittedName>
</protein>
<name>A0A0A8ZC92_ARUDO</name>
<sequence length="88" mass="10009">MDLWDRSEVTKRRSITRVFKNCTDCIGSKTDTMNVFSVRIGMGICICRCLNIDTGDRCRPPFGIRPGVERSVREEHEGFYPGSGHLEV</sequence>
<dbReference type="EMBL" id="GBRH01265423">
    <property type="protein sequence ID" value="JAD32472.1"/>
    <property type="molecule type" value="Transcribed_RNA"/>
</dbReference>
<accession>A0A0A8ZC92</accession>